<name>A0ABR0R209_GOSAR</name>
<evidence type="ECO:0000313" key="1">
    <source>
        <dbReference type="EMBL" id="KAK5845525.1"/>
    </source>
</evidence>
<evidence type="ECO:0000313" key="2">
    <source>
        <dbReference type="Proteomes" id="UP001358586"/>
    </source>
</evidence>
<proteinExistence type="predicted"/>
<dbReference type="Proteomes" id="UP001358586">
    <property type="component" value="Chromosome 1"/>
</dbReference>
<protein>
    <submittedName>
        <fullName evidence="1">Uncharacterized protein</fullName>
    </submittedName>
</protein>
<accession>A0ABR0R209</accession>
<comment type="caution">
    <text evidence="1">The sequence shown here is derived from an EMBL/GenBank/DDBJ whole genome shotgun (WGS) entry which is preliminary data.</text>
</comment>
<gene>
    <name evidence="1" type="ORF">PVK06_001716</name>
</gene>
<organism evidence="1 2">
    <name type="scientific">Gossypium arboreum</name>
    <name type="common">Tree cotton</name>
    <name type="synonym">Gossypium nanking</name>
    <dbReference type="NCBI Taxonomy" id="29729"/>
    <lineage>
        <taxon>Eukaryota</taxon>
        <taxon>Viridiplantae</taxon>
        <taxon>Streptophyta</taxon>
        <taxon>Embryophyta</taxon>
        <taxon>Tracheophyta</taxon>
        <taxon>Spermatophyta</taxon>
        <taxon>Magnoliopsida</taxon>
        <taxon>eudicotyledons</taxon>
        <taxon>Gunneridae</taxon>
        <taxon>Pentapetalae</taxon>
        <taxon>rosids</taxon>
        <taxon>malvids</taxon>
        <taxon>Malvales</taxon>
        <taxon>Malvaceae</taxon>
        <taxon>Malvoideae</taxon>
        <taxon>Gossypium</taxon>
    </lineage>
</organism>
<reference evidence="1 2" key="1">
    <citation type="submission" date="2023-03" db="EMBL/GenBank/DDBJ databases">
        <title>WGS of Gossypium arboreum.</title>
        <authorList>
            <person name="Yu D."/>
        </authorList>
    </citation>
    <scope>NUCLEOTIDE SEQUENCE [LARGE SCALE GENOMIC DNA]</scope>
    <source>
        <tissue evidence="1">Leaf</tissue>
    </source>
</reference>
<dbReference type="EMBL" id="JARKNE010000001">
    <property type="protein sequence ID" value="KAK5845525.1"/>
    <property type="molecule type" value="Genomic_DNA"/>
</dbReference>
<keyword evidence="2" id="KW-1185">Reference proteome</keyword>
<sequence length="160" mass="16980">MVSAETLFDDRISEGEDPPLICQVDYDVALTPGQSGHDDIEIPRNSLNGEIASAMKGDAFPMVGEGFSGSVVEGGPGPISWSLGDTNVRHESGLIACLSPRIREVNFDNSGPHSADNSGPHSIYNSEPHLADNFEPHSTMVLTQMGIGAADRFESQRAVG</sequence>